<dbReference type="GeneTree" id="ENSGT00940000163969"/>
<reference evidence="2" key="3">
    <citation type="submission" date="2025-09" db="UniProtKB">
        <authorList>
            <consortium name="Ensembl"/>
        </authorList>
    </citation>
    <scope>IDENTIFICATION</scope>
</reference>
<dbReference type="Proteomes" id="UP000694548">
    <property type="component" value="Chromosome sgr16"/>
</dbReference>
<evidence type="ECO:0000313" key="3">
    <source>
        <dbReference type="Proteomes" id="UP000694548"/>
    </source>
</evidence>
<feature type="compositionally biased region" description="Polar residues" evidence="1">
    <location>
        <begin position="11"/>
        <end position="23"/>
    </location>
</feature>
<proteinExistence type="predicted"/>
<feature type="region of interest" description="Disordered" evidence="1">
    <location>
        <begin position="107"/>
        <end position="140"/>
    </location>
</feature>
<name>A0A8C6P807_NOTFU</name>
<dbReference type="GeneID" id="107391653"/>
<evidence type="ECO:0000313" key="2">
    <source>
        <dbReference type="Ensembl" id="ENSNFUP00015039499.1"/>
    </source>
</evidence>
<gene>
    <name evidence="2" type="primary">LOC107391653</name>
</gene>
<feature type="region of interest" description="Disordered" evidence="1">
    <location>
        <begin position="190"/>
        <end position="226"/>
    </location>
</feature>
<organism evidence="2 3">
    <name type="scientific">Nothobranchius furzeri</name>
    <name type="common">Turquoise killifish</name>
    <dbReference type="NCBI Taxonomy" id="105023"/>
    <lineage>
        <taxon>Eukaryota</taxon>
        <taxon>Metazoa</taxon>
        <taxon>Chordata</taxon>
        <taxon>Craniata</taxon>
        <taxon>Vertebrata</taxon>
        <taxon>Euteleostomi</taxon>
        <taxon>Actinopterygii</taxon>
        <taxon>Neopterygii</taxon>
        <taxon>Teleostei</taxon>
        <taxon>Neoteleostei</taxon>
        <taxon>Acanthomorphata</taxon>
        <taxon>Ovalentaria</taxon>
        <taxon>Atherinomorphae</taxon>
        <taxon>Cyprinodontiformes</taxon>
        <taxon>Nothobranchiidae</taxon>
        <taxon>Nothobranchius</taxon>
    </lineage>
</organism>
<feature type="compositionally biased region" description="Acidic residues" evidence="1">
    <location>
        <begin position="206"/>
        <end position="223"/>
    </location>
</feature>
<dbReference type="AlphaFoldDB" id="A0A8C6P807"/>
<dbReference type="PANTHER" id="PTHR31751:SF7">
    <property type="entry name" value="THAP-TYPE DOMAIN-CONTAINING PROTEIN"/>
    <property type="match status" value="1"/>
</dbReference>
<dbReference type="RefSeq" id="XP_054598018.2">
    <property type="nucleotide sequence ID" value="XM_054742043.2"/>
</dbReference>
<sequence>MDSAKNKRAAASSTSGTPAQTPNDTKKPRRVYSSEGKRAKLECDRRRQRTRINIGPAFEKWKMLRESLRMKTDPQLALFLLKSHQSKYTTSTPLKRKRFISPTPVAALSSIHGESSEREPEVDSSSEEDETIEMDSGDEDYTPYIHISYERASAVSFRSASDRMSPADTPQGDISVDDFNDLQHSLIDWDHGRRHPGLGTESVSSSEDEEVDPEHTDSEEEDFGPPICVRTGGDLRTNWNLDQIPTISLEDTVHDAYDQTEEPPSVETPSVTQSLNMDVEDDLIGQSASITYLSSLKQLVEHLLLPVSHCPAENPNTKEKCRAPKPFRIQIQAQGTASAVEWFCPNGHTVWKWTSQPTAPAGFLAGDFMLACNILLSGNYFSKIALLFKFMNMGMVSAHNFFKIQDAYCVNAIKDFWEKTRRCVIQQLQSKGPVVLLGDATAGGPGLSARYCTYSAVENDSKKIVSLVNLDRQETQLSSVAMERMGFIRTLDRLTQELQVLEICTDARSQISALFNDGKYKDCGVTHSLDMWHGAKSLGRKIHAAGQLKGCSRLRHWTKHICNHFWHCCKTADSFNSFLELWIAVLHHVVGESHHGPLVETSAKVWLEKNSLAYQKLREIVLDSCWLKNIHQYLPFRSTAELESFHNHFLMYAGQRFSFSPPVYSARTMLAALDYNHHVNRPAKRKADGSLQYRKLFNRKSNKWSLYTLKEDKDYRYISDIQAAILQRRLSSTEERNKTR</sequence>
<reference evidence="2" key="2">
    <citation type="submission" date="2025-08" db="UniProtKB">
        <authorList>
            <consortium name="Ensembl"/>
        </authorList>
    </citation>
    <scope>IDENTIFICATION</scope>
</reference>
<evidence type="ECO:0000256" key="1">
    <source>
        <dbReference type="SAM" id="MobiDB-lite"/>
    </source>
</evidence>
<accession>A0A8C6P807</accession>
<dbReference type="Ensembl" id="ENSNFUT00015041228.1">
    <property type="protein sequence ID" value="ENSNFUP00015039499.1"/>
    <property type="gene ID" value="ENSNFUG00015019019.1"/>
</dbReference>
<keyword evidence="3" id="KW-1185">Reference proteome</keyword>
<feature type="compositionally biased region" description="Acidic residues" evidence="1">
    <location>
        <begin position="122"/>
        <end position="140"/>
    </location>
</feature>
<feature type="region of interest" description="Disordered" evidence="1">
    <location>
        <begin position="1"/>
        <end position="49"/>
    </location>
</feature>
<reference evidence="2" key="1">
    <citation type="submission" date="2014-08" db="EMBL/GenBank/DDBJ databases">
        <authorList>
            <person name="Senf B."/>
            <person name="Petzold A."/>
            <person name="Downie B.R."/>
            <person name="Koch P."/>
            <person name="Platzer M."/>
        </authorList>
    </citation>
    <scope>NUCLEOTIDE SEQUENCE [LARGE SCALE GENOMIC DNA]</scope>
    <source>
        <strain evidence="2">GRZ</strain>
    </source>
</reference>
<protein>
    <submittedName>
        <fullName evidence="2">Uncharacterized LOC107391653</fullName>
    </submittedName>
</protein>
<dbReference type="PANTHER" id="PTHR31751">
    <property type="entry name" value="SI:CH211-108C17.2-RELATED-RELATED"/>
    <property type="match status" value="1"/>
</dbReference>
<feature type="compositionally biased region" description="Basic and acidic residues" evidence="1">
    <location>
        <begin position="35"/>
        <end position="45"/>
    </location>
</feature>